<dbReference type="Proteomes" id="UP000558113">
    <property type="component" value="Unassembled WGS sequence"/>
</dbReference>
<evidence type="ECO:0000313" key="1">
    <source>
        <dbReference type="EMBL" id="NBC68387.1"/>
    </source>
</evidence>
<sequence length="672" mass="75724">MPQYKQGSYGGESVSIANDHVRVDVHKRLTGWGWAEIFTADGRFMGVLEHFGELLLRDQEIPIRMESSTWERDVSDSGESLVFQVKALNVQQMLRGTSFDSWIQYPFDAALMEGEVKLTLLKDDPVLQLDFKLTSRYNLFARYVRGPWVKVGADSFGARKTDAIFPGIEWLEGEEWSSGTDWFKDPWALRAAPHPNKAAMPLMAVSCDGLAVGLSWNAGLKSTRWFNYRTHLQQPVFASPNFIDRRNNHLLGLMVPDAAGEHTENQIYAAEPLELHPQQTVAWSAELFVVPGSSLDAVTFWIRRNGGLPAPSAPRWPYEEALHRIADAYGNRYWTDGQGFGTPQHDKGYSLKQPRFAEAYLERYSGSESAAALRQAVEKCQTLAESAVSASAADPLERGLALLAHQRDDGSFPFDPDGRHYMKDDFVVARAFLEPMGLAGDTALDLCVLPAIELFLGWQATGDERLKQGALRAVDYCLPLTRPEGGDFWETPLHSPNLFAAGHAAIAYELAYQAAGEQIYRDKAIYWLRALLPFTHLWEPNDKPMLYNTKPCFCSSDWYFANWVRDHVQWEVLETFAESFRLGIDWAGIDPAIDWNVYHEGITNAALRWMLDHRDETWMPHNLQHTKGYYEQGLLDDCFADTHNAVTGLYGGMAIMPDVIAVNLLALLGHQP</sequence>
<organism evidence="1 2">
    <name type="scientific">Paenibacillus sacheonensis</name>
    <dbReference type="NCBI Taxonomy" id="742054"/>
    <lineage>
        <taxon>Bacteria</taxon>
        <taxon>Bacillati</taxon>
        <taxon>Bacillota</taxon>
        <taxon>Bacilli</taxon>
        <taxon>Bacillales</taxon>
        <taxon>Paenibacillaceae</taxon>
        <taxon>Paenibacillus</taxon>
    </lineage>
</organism>
<dbReference type="RefSeq" id="WP_161695116.1">
    <property type="nucleotide sequence ID" value="NZ_JAAAMU010000002.1"/>
</dbReference>
<evidence type="ECO:0000313" key="2">
    <source>
        <dbReference type="Proteomes" id="UP000558113"/>
    </source>
</evidence>
<name>A0A7X5BXB0_9BACL</name>
<proteinExistence type="predicted"/>
<keyword evidence="2" id="KW-1185">Reference proteome</keyword>
<protein>
    <submittedName>
        <fullName evidence="1">Uncharacterized protein</fullName>
    </submittedName>
</protein>
<reference evidence="1 2" key="1">
    <citation type="submission" date="2020-01" db="EMBL/GenBank/DDBJ databases">
        <title>Paenibacillus soybeanensis sp. nov. isolated from the nodules of soybean (Glycine max(L.) Merr).</title>
        <authorList>
            <person name="Wang H."/>
        </authorList>
    </citation>
    <scope>NUCLEOTIDE SEQUENCE [LARGE SCALE GENOMIC DNA]</scope>
    <source>
        <strain evidence="1 2">DSM 23054</strain>
    </source>
</reference>
<dbReference type="OrthoDB" id="2480707at2"/>
<comment type="caution">
    <text evidence="1">The sequence shown here is derived from an EMBL/GenBank/DDBJ whole genome shotgun (WGS) entry which is preliminary data.</text>
</comment>
<dbReference type="AlphaFoldDB" id="A0A7X5BXB0"/>
<dbReference type="EMBL" id="JAAAMU010000002">
    <property type="protein sequence ID" value="NBC68387.1"/>
    <property type="molecule type" value="Genomic_DNA"/>
</dbReference>
<gene>
    <name evidence="1" type="ORF">GT003_05180</name>
</gene>
<accession>A0A7X5BXB0</accession>